<sequence>MYMAKAFNTLNYLWVTGSATVSVTHFCQRCQEYYSRFGPEHHSNGPENNNTYGPKKKRAGKTWAGKTWAGSSAYRLMIKQDIKRLKGISEPALCGKGCNRFLDPLKIQALKIEASKVLSTKDLDLSSLIVSHLGLPVASINVQAKLAKLILYETGGHYKRDYNFEKKMGTFGTAILQLPVECGHEGGRVTVEYEGAKKLFESHQDSDKHFFLSAYYGNSDHSMEQITRGWKLALVFNLVLNNCKISVEQEDFPVVFAALKDTEEALAPWIPHQTGNNPPIENVPDCMISVSETGEKIVSPPRKRFKPTKKKYKRTDDSDSDGCSEFDNLWIDEDNFSGGDGPSEGDVLYFVLQENYEAQDFKFDCLQGADLKLANILLSCRFLDVHLAVVKYKTENHDYLGRSRSLGNLLTFDNDIGTVVEKLGRDPLGYGDPDYEMDSHEEDSDEENDTDDDTSVFCTQFNFILSLVSTMKDSEETEANFHPALGDFKKIMSVCCAEPDKTWGEWVEKDEQKGDLTSRLLRFCITLRAREEGLAILKILGVDFEPESEFCRVKPLEGIKSEKVAKAIADFECQITGWEGISDLIKPIISPQRVLLQLTQICKLAQYFLEVECLDGAIMVGNQISLSLAKLKESKAAELKRASVKSTLNLFLLLETDPKTSNRERLATFITLFPKLNHLLQCRLVLDLDLQRVSRFKNVESSQFLFDELCKALLTSEIFKNPSENFYYEDGEDKCVIGFIEDMIVDLLKLYILSGNSGWLQLFISKSRGARDLKKLMAKHSSVVSIIWELGSSSRYYLPTCLEWLPRYCIFFLDQDFVSLVNNAKDVNLKRFPLSLRLKDRQFWETFASNSVRRLLLRKTVEVKCNRKVFDVRCKITKTRGVYEQSTKDFLMRKSELPELVQLRRNLVLEREKLGNIELIS</sequence>
<proteinExistence type="predicted"/>
<organism evidence="2 3">
    <name type="scientific">Daphnia galeata</name>
    <dbReference type="NCBI Taxonomy" id="27404"/>
    <lineage>
        <taxon>Eukaryota</taxon>
        <taxon>Metazoa</taxon>
        <taxon>Ecdysozoa</taxon>
        <taxon>Arthropoda</taxon>
        <taxon>Crustacea</taxon>
        <taxon>Branchiopoda</taxon>
        <taxon>Diplostraca</taxon>
        <taxon>Cladocera</taxon>
        <taxon>Anomopoda</taxon>
        <taxon>Daphniidae</taxon>
        <taxon>Daphnia</taxon>
    </lineage>
</organism>
<dbReference type="PANTHER" id="PTHR33099">
    <property type="entry name" value="FE2OG DIOXYGENASE DOMAIN-CONTAINING PROTEIN"/>
    <property type="match status" value="1"/>
</dbReference>
<feature type="compositionally biased region" description="Acidic residues" evidence="1">
    <location>
        <begin position="433"/>
        <end position="453"/>
    </location>
</feature>
<evidence type="ECO:0000313" key="3">
    <source>
        <dbReference type="Proteomes" id="UP000789390"/>
    </source>
</evidence>
<reference evidence="2" key="1">
    <citation type="submission" date="2021-11" db="EMBL/GenBank/DDBJ databases">
        <authorList>
            <person name="Schell T."/>
        </authorList>
    </citation>
    <scope>NUCLEOTIDE SEQUENCE</scope>
    <source>
        <strain evidence="2">M5</strain>
    </source>
</reference>
<dbReference type="OrthoDB" id="6768877at2759"/>
<dbReference type="EMBL" id="CAKKLH010000310">
    <property type="protein sequence ID" value="CAH0111149.1"/>
    <property type="molecule type" value="Genomic_DNA"/>
</dbReference>
<feature type="region of interest" description="Disordered" evidence="1">
    <location>
        <begin position="38"/>
        <end position="58"/>
    </location>
</feature>
<feature type="region of interest" description="Disordered" evidence="1">
    <location>
        <begin position="424"/>
        <end position="453"/>
    </location>
</feature>
<keyword evidence="3" id="KW-1185">Reference proteome</keyword>
<protein>
    <submittedName>
        <fullName evidence="2">Uncharacterized protein</fullName>
    </submittedName>
</protein>
<dbReference type="Proteomes" id="UP000789390">
    <property type="component" value="Unassembled WGS sequence"/>
</dbReference>
<dbReference type="AlphaFoldDB" id="A0A8J2S1S3"/>
<name>A0A8J2S1S3_9CRUS</name>
<comment type="caution">
    <text evidence="2">The sequence shown here is derived from an EMBL/GenBank/DDBJ whole genome shotgun (WGS) entry which is preliminary data.</text>
</comment>
<evidence type="ECO:0000256" key="1">
    <source>
        <dbReference type="SAM" id="MobiDB-lite"/>
    </source>
</evidence>
<accession>A0A8J2S1S3</accession>
<dbReference type="PANTHER" id="PTHR33099:SF7">
    <property type="entry name" value="MYND-TYPE DOMAIN-CONTAINING PROTEIN"/>
    <property type="match status" value="1"/>
</dbReference>
<evidence type="ECO:0000313" key="2">
    <source>
        <dbReference type="EMBL" id="CAH0111149.1"/>
    </source>
</evidence>
<gene>
    <name evidence="2" type="ORF">DGAL_LOCUS14767</name>
</gene>